<feature type="domain" description="Peptidase M28" evidence="2">
    <location>
        <begin position="93"/>
        <end position="298"/>
    </location>
</feature>
<gene>
    <name evidence="3" type="ORF">HYN59_01570</name>
</gene>
<dbReference type="AlphaFoldDB" id="A0A2S1QU25"/>
<organism evidence="3 4">
    <name type="scientific">Flavobacterium album</name>
    <dbReference type="NCBI Taxonomy" id="2175091"/>
    <lineage>
        <taxon>Bacteria</taxon>
        <taxon>Pseudomonadati</taxon>
        <taxon>Bacteroidota</taxon>
        <taxon>Flavobacteriia</taxon>
        <taxon>Flavobacteriales</taxon>
        <taxon>Flavobacteriaceae</taxon>
        <taxon>Flavobacterium</taxon>
    </lineage>
</organism>
<dbReference type="Gene3D" id="3.40.630.10">
    <property type="entry name" value="Zn peptidases"/>
    <property type="match status" value="1"/>
</dbReference>
<dbReference type="InterPro" id="IPR045175">
    <property type="entry name" value="M28_fam"/>
</dbReference>
<feature type="chain" id="PRO_5015651482" evidence="1">
    <location>
        <begin position="21"/>
        <end position="316"/>
    </location>
</feature>
<reference evidence="3 4" key="1">
    <citation type="submission" date="2018-04" db="EMBL/GenBank/DDBJ databases">
        <title>Genome sequencing of Flavobacterium sp. HYN0059.</title>
        <authorList>
            <person name="Yi H."/>
            <person name="Baek C."/>
        </authorList>
    </citation>
    <scope>NUCLEOTIDE SEQUENCE [LARGE SCALE GENOMIC DNA]</scope>
    <source>
        <strain evidence="3 4">HYN0059</strain>
    </source>
</reference>
<dbReference type="GO" id="GO:0006508">
    <property type="term" value="P:proteolysis"/>
    <property type="evidence" value="ECO:0007669"/>
    <property type="project" value="InterPro"/>
</dbReference>
<dbReference type="PANTHER" id="PTHR12147:SF26">
    <property type="entry name" value="PEPTIDASE M28 DOMAIN-CONTAINING PROTEIN"/>
    <property type="match status" value="1"/>
</dbReference>
<dbReference type="PROSITE" id="PS51257">
    <property type="entry name" value="PROKAR_LIPOPROTEIN"/>
    <property type="match status" value="1"/>
</dbReference>
<dbReference type="GO" id="GO:0008235">
    <property type="term" value="F:metalloexopeptidase activity"/>
    <property type="evidence" value="ECO:0007669"/>
    <property type="project" value="InterPro"/>
</dbReference>
<dbReference type="EMBL" id="CP029186">
    <property type="protein sequence ID" value="AWH83884.1"/>
    <property type="molecule type" value="Genomic_DNA"/>
</dbReference>
<dbReference type="PANTHER" id="PTHR12147">
    <property type="entry name" value="METALLOPEPTIDASE M28 FAMILY MEMBER"/>
    <property type="match status" value="1"/>
</dbReference>
<keyword evidence="4" id="KW-1185">Reference proteome</keyword>
<sequence length="316" mass="35518">MKKALLLSLLSLGCITLSCAQSKSSKPYKVEEQNVAATLKFLASDELKGRQPGTPEMDKAAQYLEGILKKNNIKPYFATYKDTLKNYPKTAYNIVGVLEGTDPELKKEFIVIGAHYDHIGMAKQAVNGDDIYNGADDNATGSTTVAELVNYYGHSRSNKRSILFCFFSAEEAGLLGSYHLAKKLKEQGFNIYTMLNFEMTGVPLGGDNLAFITGYGRSNMADKFNEYAGKKIIGSNEFEMKYQLFRQSDNYPFFQEFNVPSHTLSTTEMSTFPFYHKLDDEFEAMDTKHMTAFIQQMIPVVDKMVNAKTQEIVLKK</sequence>
<dbReference type="InterPro" id="IPR007484">
    <property type="entry name" value="Peptidase_M28"/>
</dbReference>
<dbReference type="RefSeq" id="WP_108776594.1">
    <property type="nucleotide sequence ID" value="NZ_CP029186.1"/>
</dbReference>
<accession>A0A2S1QU25</accession>
<dbReference type="Proteomes" id="UP000244929">
    <property type="component" value="Chromosome"/>
</dbReference>
<evidence type="ECO:0000256" key="1">
    <source>
        <dbReference type="SAM" id="SignalP"/>
    </source>
</evidence>
<proteinExistence type="predicted"/>
<evidence type="ECO:0000313" key="4">
    <source>
        <dbReference type="Proteomes" id="UP000244929"/>
    </source>
</evidence>
<feature type="signal peptide" evidence="1">
    <location>
        <begin position="1"/>
        <end position="20"/>
    </location>
</feature>
<dbReference type="KEGG" id="falb:HYN59_01570"/>
<evidence type="ECO:0000259" key="2">
    <source>
        <dbReference type="Pfam" id="PF04389"/>
    </source>
</evidence>
<dbReference type="SUPFAM" id="SSF53187">
    <property type="entry name" value="Zn-dependent exopeptidases"/>
    <property type="match status" value="1"/>
</dbReference>
<evidence type="ECO:0000313" key="3">
    <source>
        <dbReference type="EMBL" id="AWH83884.1"/>
    </source>
</evidence>
<name>A0A2S1QU25_9FLAO</name>
<keyword evidence="1" id="KW-0732">Signal</keyword>
<dbReference type="OrthoDB" id="9764939at2"/>
<dbReference type="Pfam" id="PF04389">
    <property type="entry name" value="Peptidase_M28"/>
    <property type="match status" value="1"/>
</dbReference>
<protein>
    <submittedName>
        <fullName evidence="3">Peptidase M28</fullName>
    </submittedName>
</protein>